<keyword evidence="8" id="KW-1185">Reference proteome</keyword>
<dbReference type="InterPro" id="IPR031157">
    <property type="entry name" value="G_TR_CS"/>
</dbReference>
<dbReference type="InterPro" id="IPR009000">
    <property type="entry name" value="Transl_B-barrel_sf"/>
</dbReference>
<dbReference type="InterPro" id="IPR000795">
    <property type="entry name" value="T_Tr_GTP-bd_dom"/>
</dbReference>
<dbReference type="InterPro" id="IPR057335">
    <property type="entry name" value="Beta-barrel_SelB"/>
</dbReference>
<dbReference type="SUPFAM" id="SSF52540">
    <property type="entry name" value="P-loop containing nucleoside triphosphate hydrolases"/>
    <property type="match status" value="1"/>
</dbReference>
<dbReference type="GO" id="GO:0005737">
    <property type="term" value="C:cytoplasm"/>
    <property type="evidence" value="ECO:0007669"/>
    <property type="project" value="UniProtKB-SubCell"/>
</dbReference>
<dbReference type="Gene3D" id="1.10.10.2770">
    <property type="match status" value="1"/>
</dbReference>
<name>A0A918TGW4_9BACT</name>
<accession>A0A918TGW4</accession>
<keyword evidence="3" id="KW-0547">Nucleotide-binding</keyword>
<evidence type="ECO:0000259" key="6">
    <source>
        <dbReference type="PROSITE" id="PS51722"/>
    </source>
</evidence>
<dbReference type="CDD" id="cd15491">
    <property type="entry name" value="selB_III"/>
    <property type="match status" value="1"/>
</dbReference>
<dbReference type="InterPro" id="IPR036390">
    <property type="entry name" value="WH_DNA-bd_sf"/>
</dbReference>
<dbReference type="InterPro" id="IPR015190">
    <property type="entry name" value="Elong_fac_SelB-wing-hlx_typ-2"/>
</dbReference>
<dbReference type="GO" id="GO:0005525">
    <property type="term" value="F:GTP binding"/>
    <property type="evidence" value="ECO:0007669"/>
    <property type="project" value="UniProtKB-KW"/>
</dbReference>
<dbReference type="CDD" id="cd04171">
    <property type="entry name" value="SelB"/>
    <property type="match status" value="1"/>
</dbReference>
<dbReference type="NCBIfam" id="TIGR00475">
    <property type="entry name" value="selB"/>
    <property type="match status" value="1"/>
</dbReference>
<protein>
    <submittedName>
        <fullName evidence="7">Selenocysteine-specific translation factor</fullName>
    </submittedName>
</protein>
<dbReference type="Pfam" id="PF00009">
    <property type="entry name" value="GTP_EFTU"/>
    <property type="match status" value="1"/>
</dbReference>
<dbReference type="GO" id="GO:0003723">
    <property type="term" value="F:RNA binding"/>
    <property type="evidence" value="ECO:0007669"/>
    <property type="project" value="InterPro"/>
</dbReference>
<reference evidence="7" key="1">
    <citation type="journal article" date="2014" name="Int. J. Syst. Evol. Microbiol.">
        <title>Complete genome sequence of Corynebacterium casei LMG S-19264T (=DSM 44701T), isolated from a smear-ripened cheese.</title>
        <authorList>
            <consortium name="US DOE Joint Genome Institute (JGI-PGF)"/>
            <person name="Walter F."/>
            <person name="Albersmeier A."/>
            <person name="Kalinowski J."/>
            <person name="Ruckert C."/>
        </authorList>
    </citation>
    <scope>NUCLEOTIDE SEQUENCE</scope>
    <source>
        <strain evidence="7">KCTC 12988</strain>
    </source>
</reference>
<dbReference type="Proteomes" id="UP000644507">
    <property type="component" value="Unassembled WGS sequence"/>
</dbReference>
<dbReference type="Gene3D" id="2.40.30.10">
    <property type="entry name" value="Translation factors"/>
    <property type="match status" value="1"/>
</dbReference>
<dbReference type="PANTHER" id="PTHR43721:SF11">
    <property type="entry name" value="SELENOCYSTEINE-SPECIFIC ELONGATION FACTOR"/>
    <property type="match status" value="1"/>
</dbReference>
<dbReference type="AlphaFoldDB" id="A0A918TGW4"/>
<comment type="caution">
    <text evidence="7">The sequence shown here is derived from an EMBL/GenBank/DDBJ whole genome shotgun (WGS) entry which is preliminary data.</text>
</comment>
<dbReference type="InterPro" id="IPR015191">
    <property type="entry name" value="SelB_WHD4"/>
</dbReference>
<dbReference type="GO" id="GO:0001514">
    <property type="term" value="P:selenocysteine incorporation"/>
    <property type="evidence" value="ECO:0007669"/>
    <property type="project" value="InterPro"/>
</dbReference>
<dbReference type="PRINTS" id="PR00315">
    <property type="entry name" value="ELONGATNFCT"/>
</dbReference>
<dbReference type="PROSITE" id="PS51722">
    <property type="entry name" value="G_TR_2"/>
    <property type="match status" value="1"/>
</dbReference>
<evidence type="ECO:0000256" key="1">
    <source>
        <dbReference type="ARBA" id="ARBA00004496"/>
    </source>
</evidence>
<dbReference type="InterPro" id="IPR027417">
    <property type="entry name" value="P-loop_NTPase"/>
</dbReference>
<evidence type="ECO:0000256" key="3">
    <source>
        <dbReference type="ARBA" id="ARBA00022741"/>
    </source>
</evidence>
<dbReference type="GO" id="GO:0003924">
    <property type="term" value="F:GTPase activity"/>
    <property type="evidence" value="ECO:0007669"/>
    <property type="project" value="InterPro"/>
</dbReference>
<dbReference type="Gene3D" id="1.10.10.10">
    <property type="entry name" value="Winged helix-like DNA-binding domain superfamily/Winged helix DNA-binding domain"/>
    <property type="match status" value="1"/>
</dbReference>
<feature type="domain" description="Tr-type G" evidence="6">
    <location>
        <begin position="1"/>
        <end position="174"/>
    </location>
</feature>
<dbReference type="Pfam" id="PF09107">
    <property type="entry name" value="WHD_3rd_SelB"/>
    <property type="match status" value="1"/>
</dbReference>
<keyword evidence="4" id="KW-0648">Protein biosynthesis</keyword>
<dbReference type="Pfam" id="PF09106">
    <property type="entry name" value="WHD_2nd_SelB"/>
    <property type="match status" value="1"/>
</dbReference>
<dbReference type="RefSeq" id="WP_189567679.1">
    <property type="nucleotide sequence ID" value="NZ_BMXI01000003.1"/>
</dbReference>
<dbReference type="PROSITE" id="PS00301">
    <property type="entry name" value="G_TR_1"/>
    <property type="match status" value="1"/>
</dbReference>
<evidence type="ECO:0000313" key="8">
    <source>
        <dbReference type="Proteomes" id="UP000644507"/>
    </source>
</evidence>
<dbReference type="InterPro" id="IPR036388">
    <property type="entry name" value="WH-like_DNA-bd_sf"/>
</dbReference>
<dbReference type="InterPro" id="IPR004535">
    <property type="entry name" value="Transl_elong_SelB"/>
</dbReference>
<dbReference type="SUPFAM" id="SSF46785">
    <property type="entry name" value="Winged helix' DNA-binding domain"/>
    <property type="match status" value="2"/>
</dbReference>
<dbReference type="InterPro" id="IPR050055">
    <property type="entry name" value="EF-Tu_GTPase"/>
</dbReference>
<evidence type="ECO:0000256" key="5">
    <source>
        <dbReference type="ARBA" id="ARBA00023134"/>
    </source>
</evidence>
<dbReference type="EMBL" id="BMXI01000003">
    <property type="protein sequence ID" value="GHC45556.1"/>
    <property type="molecule type" value="Genomic_DNA"/>
</dbReference>
<keyword evidence="2" id="KW-0963">Cytoplasm</keyword>
<evidence type="ECO:0000256" key="2">
    <source>
        <dbReference type="ARBA" id="ARBA00022490"/>
    </source>
</evidence>
<organism evidence="7 8">
    <name type="scientific">Roseibacillus persicicus</name>
    <dbReference type="NCBI Taxonomy" id="454148"/>
    <lineage>
        <taxon>Bacteria</taxon>
        <taxon>Pseudomonadati</taxon>
        <taxon>Verrucomicrobiota</taxon>
        <taxon>Verrucomicrobiia</taxon>
        <taxon>Verrucomicrobiales</taxon>
        <taxon>Verrucomicrobiaceae</taxon>
        <taxon>Roseibacillus</taxon>
    </lineage>
</organism>
<comment type="subcellular location">
    <subcellularLocation>
        <location evidence="1">Cytoplasm</location>
    </subcellularLocation>
</comment>
<reference evidence="7" key="2">
    <citation type="submission" date="2020-09" db="EMBL/GenBank/DDBJ databases">
        <authorList>
            <person name="Sun Q."/>
            <person name="Kim S."/>
        </authorList>
    </citation>
    <scope>NUCLEOTIDE SEQUENCE</scope>
    <source>
        <strain evidence="7">KCTC 12988</strain>
    </source>
</reference>
<evidence type="ECO:0000256" key="4">
    <source>
        <dbReference type="ARBA" id="ARBA00022917"/>
    </source>
</evidence>
<evidence type="ECO:0000313" key="7">
    <source>
        <dbReference type="EMBL" id="GHC45556.1"/>
    </source>
</evidence>
<dbReference type="SUPFAM" id="SSF50447">
    <property type="entry name" value="Translation proteins"/>
    <property type="match status" value="1"/>
</dbReference>
<dbReference type="Gene3D" id="3.40.50.300">
    <property type="entry name" value="P-loop containing nucleotide triphosphate hydrolases"/>
    <property type="match status" value="1"/>
</dbReference>
<dbReference type="SUPFAM" id="SSF50465">
    <property type="entry name" value="EF-Tu/eEF-1alpha/eIF2-gamma C-terminal domain"/>
    <property type="match status" value="1"/>
</dbReference>
<keyword evidence="5" id="KW-0342">GTP-binding</keyword>
<proteinExistence type="predicted"/>
<dbReference type="PANTHER" id="PTHR43721">
    <property type="entry name" value="ELONGATION FACTOR TU-RELATED"/>
    <property type="match status" value="1"/>
</dbReference>
<sequence length="637" mass="69665">MNFILGTAGHIDHGKSSLVQALTGTNPDRLPEEQKRGVTIELGFAHLGLTGPEGQDLQVGVVDVPGHADFVNNMVAGVGALDLALIVVAADDGWMPQSEEHLHILSYLGMTRAIIALTKIDIAEDPEFALEFVRDSLVGSPFEECPILPVSSHTGEGLDELRTAIATALTESPEPEDLGVPCLPVDRAFSVKGMGTIVTGTLSRGGLSTGDKVVLQPQGHAVHVRAIQNHSKSIEHARPGMRTAVNIPDVALDSRKERGVKRGQILTLPEAGTPSDTIDVILTRLPRPIPSQPGSERPVKNNQKIRLHYGSGRVNGRVRLLDGELLPGQSGLAQIRLDEALFVFANDRIVVRDWSGEATLAGARVLDAHGSRRHLGKEDHQVQLRALSEAETPEAFLTYLIHKHRYLPAKPAPQNFPFSNRSYKNALKDLSGKKQIARLDQGHIDAAWWEDILQRAIAAVNDYHQTNPDLPGIQLQTLRNDFAREFAQHDLFDNLLAALREKDIQNEGEYLKALSHQTDIPPELKKEAKDILKVLTTEQLNAPNKKELAPTPAAQRALAFLIRVGQVVSLDEKTVVHADSVDAASELVRSHLATHESATASDLRQLLNTSRRVAMPLLEHLDAKGLTRRDGDLRFLK</sequence>
<gene>
    <name evidence="7" type="primary">selB</name>
    <name evidence="7" type="ORF">GCM10007100_08650</name>
</gene>
<dbReference type="InterPro" id="IPR009001">
    <property type="entry name" value="Transl_elong_EF1A/Init_IF2_C"/>
</dbReference>
<dbReference type="GO" id="GO:0003746">
    <property type="term" value="F:translation elongation factor activity"/>
    <property type="evidence" value="ECO:0007669"/>
    <property type="project" value="InterPro"/>
</dbReference>
<dbReference type="Pfam" id="PF25461">
    <property type="entry name" value="Beta-barrel_SelB"/>
    <property type="match status" value="1"/>
</dbReference>